<reference evidence="1" key="2">
    <citation type="submission" date="2025-08" db="UniProtKB">
        <authorList>
            <consortium name="Ensembl"/>
        </authorList>
    </citation>
    <scope>IDENTIFICATION</scope>
</reference>
<dbReference type="PANTHER" id="PTHR15233:SF1">
    <property type="entry name" value="ATP SYNTHASE SUBUNIT ATP5MJ, MITOCHONDRIAL"/>
    <property type="match status" value="1"/>
</dbReference>
<dbReference type="GO" id="GO:0005739">
    <property type="term" value="C:mitochondrion"/>
    <property type="evidence" value="ECO:0007669"/>
    <property type="project" value="InterPro"/>
</dbReference>
<dbReference type="PANTHER" id="PTHR15233">
    <property type="entry name" value="MITOCHONDRIAL PROTEOLIPID"/>
    <property type="match status" value="1"/>
</dbReference>
<organism evidence="1 2">
    <name type="scientific">Ursus americanus</name>
    <name type="common">American black bear</name>
    <name type="synonym">Euarctos americanus</name>
    <dbReference type="NCBI Taxonomy" id="9643"/>
    <lineage>
        <taxon>Eukaryota</taxon>
        <taxon>Metazoa</taxon>
        <taxon>Chordata</taxon>
        <taxon>Craniata</taxon>
        <taxon>Vertebrata</taxon>
        <taxon>Euteleostomi</taxon>
        <taxon>Mammalia</taxon>
        <taxon>Eutheria</taxon>
        <taxon>Laurasiatheria</taxon>
        <taxon>Carnivora</taxon>
        <taxon>Caniformia</taxon>
        <taxon>Ursidae</taxon>
        <taxon>Ursus</taxon>
    </lineage>
</organism>
<dbReference type="Ensembl" id="ENSUAMT00000001881.1">
    <property type="protein sequence ID" value="ENSUAMP00000001637.1"/>
    <property type="gene ID" value="ENSUAMG00000001544.1"/>
</dbReference>
<reference evidence="2" key="1">
    <citation type="submission" date="2016-06" db="EMBL/GenBank/DDBJ databases">
        <title>De novo assembly and RNA-Seq shows season-dependent expression and editing in black bear kidneys.</title>
        <authorList>
            <person name="Korstanje R."/>
            <person name="Srivastava A."/>
            <person name="Sarsani V.K."/>
            <person name="Sheehan S.M."/>
            <person name="Seger R.L."/>
            <person name="Barter M.E."/>
            <person name="Lindqvist C."/>
            <person name="Brody L.C."/>
            <person name="Mullikin J.C."/>
        </authorList>
    </citation>
    <scope>NUCLEOTIDE SEQUENCE [LARGE SCALE GENOMIC DNA]</scope>
</reference>
<proteinExistence type="predicted"/>
<dbReference type="STRING" id="9643.ENSUAMP00000001637"/>
<accession>A0A452QBP7</accession>
<dbReference type="AlphaFoldDB" id="A0A452QBP7"/>
<keyword evidence="2" id="KW-1185">Reference proteome</keyword>
<reference evidence="1" key="3">
    <citation type="submission" date="2025-09" db="UniProtKB">
        <authorList>
            <consortium name="Ensembl"/>
        </authorList>
    </citation>
    <scope>IDENTIFICATION</scope>
</reference>
<dbReference type="Proteomes" id="UP000291022">
    <property type="component" value="Unassembled WGS sequence"/>
</dbReference>
<protein>
    <submittedName>
        <fullName evidence="1">Uncharacterized protein</fullName>
    </submittedName>
</protein>
<evidence type="ECO:0000313" key="2">
    <source>
        <dbReference type="Proteomes" id="UP000291022"/>
    </source>
</evidence>
<dbReference type="Pfam" id="PF08039">
    <property type="entry name" value="Mit_proteolip"/>
    <property type="match status" value="1"/>
</dbReference>
<dbReference type="OMA" id="SLFINVW"/>
<sequence>MFQSLFINVWVPLMLCCTQVYWEIWVRMQLMGFAIYKSRSADRRSKALKASISGSSIIWEHEASLCTLADVVSLVE</sequence>
<evidence type="ECO:0000313" key="1">
    <source>
        <dbReference type="Ensembl" id="ENSUAMP00000001637.1"/>
    </source>
</evidence>
<name>A0A452QBP7_URSAM</name>
<dbReference type="InterPro" id="IPR012574">
    <property type="entry name" value="ATP5MJ"/>
</dbReference>
<dbReference type="GeneTree" id="ENSGT01140000286096"/>